<dbReference type="PANTHER" id="PTHR35870">
    <property type="entry name" value="PROTEIN, PUTATIVE (AFU_ORTHOLOGUE AFUA_5G03330)-RELATED"/>
    <property type="match status" value="1"/>
</dbReference>
<dbReference type="Proteomes" id="UP000076722">
    <property type="component" value="Unassembled WGS sequence"/>
</dbReference>
<dbReference type="PANTHER" id="PTHR35870:SF1">
    <property type="entry name" value="PROTEIN, PUTATIVE (AFU_ORTHOLOGUE AFUA_5G03330)-RELATED"/>
    <property type="match status" value="1"/>
</dbReference>
<protein>
    <recommendedName>
        <fullName evidence="4">Oxidoreductase AflY</fullName>
    </recommendedName>
</protein>
<reference evidence="2 3" key="1">
    <citation type="journal article" date="2016" name="Mol. Biol. Evol.">
        <title>Comparative Genomics of Early-Diverging Mushroom-Forming Fungi Provides Insights into the Origins of Lignocellulose Decay Capabilities.</title>
        <authorList>
            <person name="Nagy L.G."/>
            <person name="Riley R."/>
            <person name="Tritt A."/>
            <person name="Adam C."/>
            <person name="Daum C."/>
            <person name="Floudas D."/>
            <person name="Sun H."/>
            <person name="Yadav J.S."/>
            <person name="Pangilinan J."/>
            <person name="Larsson K.H."/>
            <person name="Matsuura K."/>
            <person name="Barry K."/>
            <person name="Labutti K."/>
            <person name="Kuo R."/>
            <person name="Ohm R.A."/>
            <person name="Bhattacharya S.S."/>
            <person name="Shirouzu T."/>
            <person name="Yoshinaga Y."/>
            <person name="Martin F.M."/>
            <person name="Grigoriev I.V."/>
            <person name="Hibbett D.S."/>
        </authorList>
    </citation>
    <scope>NUCLEOTIDE SEQUENCE [LARGE SCALE GENOMIC DNA]</scope>
    <source>
        <strain evidence="2 3">HHB9708</strain>
    </source>
</reference>
<dbReference type="STRING" id="1314777.A0A165ALZ6"/>
<gene>
    <name evidence="2" type="ORF">SISNIDRAFT_435011</name>
</gene>
<evidence type="ECO:0008006" key="4">
    <source>
        <dbReference type="Google" id="ProtNLM"/>
    </source>
</evidence>
<evidence type="ECO:0000256" key="1">
    <source>
        <dbReference type="ARBA" id="ARBA00023002"/>
    </source>
</evidence>
<keyword evidence="1" id="KW-0560">Oxidoreductase</keyword>
<name>A0A165ALZ6_9AGAM</name>
<organism evidence="2 3">
    <name type="scientific">Sistotremastrum niveocremeum HHB9708</name>
    <dbReference type="NCBI Taxonomy" id="1314777"/>
    <lineage>
        <taxon>Eukaryota</taxon>
        <taxon>Fungi</taxon>
        <taxon>Dikarya</taxon>
        <taxon>Basidiomycota</taxon>
        <taxon>Agaricomycotina</taxon>
        <taxon>Agaricomycetes</taxon>
        <taxon>Sistotremastrales</taxon>
        <taxon>Sistotremastraceae</taxon>
        <taxon>Sertulicium</taxon>
        <taxon>Sertulicium niveocremeum</taxon>
    </lineage>
</organism>
<dbReference type="Pfam" id="PF14027">
    <property type="entry name" value="Questin_oxidase"/>
    <property type="match status" value="1"/>
</dbReference>
<evidence type="ECO:0000313" key="3">
    <source>
        <dbReference type="Proteomes" id="UP000076722"/>
    </source>
</evidence>
<dbReference type="AlphaFoldDB" id="A0A165ALZ6"/>
<dbReference type="InterPro" id="IPR025337">
    <property type="entry name" value="Questin_oxidase-like"/>
</dbReference>
<evidence type="ECO:0000313" key="2">
    <source>
        <dbReference type="EMBL" id="KZS99245.1"/>
    </source>
</evidence>
<accession>A0A165ALZ6</accession>
<proteinExistence type="predicted"/>
<sequence>MSNDILNTLYPLPTVVTDRSPKPSPGFSLESAKELQKWLKTDSESWHAFFNEKGYHNHLTHHLYAAYSLGAPPSVIREAYHYHAKYQRKAFTSPADITDKNWKDHLGDENYYDAYLKFFYDAVKSLGISGALEKYVFSAEANWIASGNKPGPQMLSRIVAGLLHPMIHVGHGAEFGVPGTAAQGLGWTAIHPAAASVLLPKDFFVPPSPGALSSLFATLTLRSTAPAKDDLHSFSIVARMLKDAALDPTSDFKVTEGDEDADNIEATLQSSQGKIILNYASLWHIDPTVPGELDKKLEELSWLMVLIYGVGGWKKGRDFRADFFTMHFVTSSLFLPSIMHYLQPSSQSALLRAYFSITLAYWVNRGRPAIDIKGFFENNSIHHNPPGPQPSPTPDALGEDPLVPNPWLPLLQTTITHTDEHLLKCQRSVVHYATVYGDRESGYFGGTELDGADILDGSLFVRVAWLTANRLGWMREGQVAGSWDRVGFFDN</sequence>
<dbReference type="EMBL" id="KV419394">
    <property type="protein sequence ID" value="KZS99245.1"/>
    <property type="molecule type" value="Genomic_DNA"/>
</dbReference>
<dbReference type="OrthoDB" id="10004862at2759"/>
<dbReference type="GO" id="GO:0016491">
    <property type="term" value="F:oxidoreductase activity"/>
    <property type="evidence" value="ECO:0007669"/>
    <property type="project" value="UniProtKB-KW"/>
</dbReference>
<keyword evidence="3" id="KW-1185">Reference proteome</keyword>